<name>A0AAE0ITX6_9PEZI</name>
<accession>A0AAE0ITX6</accession>
<evidence type="ECO:0000313" key="3">
    <source>
        <dbReference type="Proteomes" id="UP001283341"/>
    </source>
</evidence>
<sequence>MTELLVQSSLAESRGNQLAIEVSKIRQKCAADHGDKPVVECPECYEKVLEATRSRYRRSSTAHQEWFTTRRVFLQELDAMFADAKEYQLDPSKIDARVREERSRWYAENVRASLLRLMVEDPAGREAVFEKLEEPPSDLAGLPKDITDILSKGLHPAVGVADVPDRLAAAKDSDSRVRLLKEAFFGNGDDEANLPEDHQKYFEMLKHGLSMEQVVDRILEDRQASIGAREQTEKLKRRLKELNAARAAHELQKSRKARNKASFADQRVPEELYNIPPCAVCREVPNPQEFLCCQICAVLVGRGVQDQQHVYCTPECEGKGHSTHADTHTCASGDDCIELQYEDDTMENDGMPSNSGDKTNFCVECLSSFKLPTQWCSLACAGKDFQHHREAVHLPWRKKLGLDGEVADRLSYDSVAEGDSTTESTARRYHAKDIAAETISLQMLVTEWEEKNGVHLET</sequence>
<organism evidence="2 3">
    <name type="scientific">Apodospora peruviana</name>
    <dbReference type="NCBI Taxonomy" id="516989"/>
    <lineage>
        <taxon>Eukaryota</taxon>
        <taxon>Fungi</taxon>
        <taxon>Dikarya</taxon>
        <taxon>Ascomycota</taxon>
        <taxon>Pezizomycotina</taxon>
        <taxon>Sordariomycetes</taxon>
        <taxon>Sordariomycetidae</taxon>
        <taxon>Sordariales</taxon>
        <taxon>Lasiosphaeriaceae</taxon>
        <taxon>Apodospora</taxon>
    </lineage>
</organism>
<evidence type="ECO:0000256" key="1">
    <source>
        <dbReference type="SAM" id="Coils"/>
    </source>
</evidence>
<dbReference type="Proteomes" id="UP001283341">
    <property type="component" value="Unassembled WGS sequence"/>
</dbReference>
<protein>
    <submittedName>
        <fullName evidence="2">Uncharacterized protein</fullName>
    </submittedName>
</protein>
<reference evidence="2" key="1">
    <citation type="journal article" date="2023" name="Mol. Phylogenet. Evol.">
        <title>Genome-scale phylogeny and comparative genomics of the fungal order Sordariales.</title>
        <authorList>
            <person name="Hensen N."/>
            <person name="Bonometti L."/>
            <person name="Westerberg I."/>
            <person name="Brannstrom I.O."/>
            <person name="Guillou S."/>
            <person name="Cros-Aarteil S."/>
            <person name="Calhoun S."/>
            <person name="Haridas S."/>
            <person name="Kuo A."/>
            <person name="Mondo S."/>
            <person name="Pangilinan J."/>
            <person name="Riley R."/>
            <person name="LaButti K."/>
            <person name="Andreopoulos B."/>
            <person name="Lipzen A."/>
            <person name="Chen C."/>
            <person name="Yan M."/>
            <person name="Daum C."/>
            <person name="Ng V."/>
            <person name="Clum A."/>
            <person name="Steindorff A."/>
            <person name="Ohm R.A."/>
            <person name="Martin F."/>
            <person name="Silar P."/>
            <person name="Natvig D.O."/>
            <person name="Lalanne C."/>
            <person name="Gautier V."/>
            <person name="Ament-Velasquez S.L."/>
            <person name="Kruys A."/>
            <person name="Hutchinson M.I."/>
            <person name="Powell A.J."/>
            <person name="Barry K."/>
            <person name="Miller A.N."/>
            <person name="Grigoriev I.V."/>
            <person name="Debuchy R."/>
            <person name="Gladieux P."/>
            <person name="Hiltunen Thoren M."/>
            <person name="Johannesson H."/>
        </authorList>
    </citation>
    <scope>NUCLEOTIDE SEQUENCE</scope>
    <source>
        <strain evidence="2">CBS 118394</strain>
    </source>
</reference>
<reference evidence="2" key="2">
    <citation type="submission" date="2023-06" db="EMBL/GenBank/DDBJ databases">
        <authorList>
            <consortium name="Lawrence Berkeley National Laboratory"/>
            <person name="Haridas S."/>
            <person name="Hensen N."/>
            <person name="Bonometti L."/>
            <person name="Westerberg I."/>
            <person name="Brannstrom I.O."/>
            <person name="Guillou S."/>
            <person name="Cros-Aarteil S."/>
            <person name="Calhoun S."/>
            <person name="Kuo A."/>
            <person name="Mondo S."/>
            <person name="Pangilinan J."/>
            <person name="Riley R."/>
            <person name="Labutti K."/>
            <person name="Andreopoulos B."/>
            <person name="Lipzen A."/>
            <person name="Chen C."/>
            <person name="Yanf M."/>
            <person name="Daum C."/>
            <person name="Ng V."/>
            <person name="Clum A."/>
            <person name="Steindorff A."/>
            <person name="Ohm R."/>
            <person name="Martin F."/>
            <person name="Silar P."/>
            <person name="Natvig D."/>
            <person name="Lalanne C."/>
            <person name="Gautier V."/>
            <person name="Ament-Velasquez S.L."/>
            <person name="Kruys A."/>
            <person name="Hutchinson M.I."/>
            <person name="Powell A.J."/>
            <person name="Barry K."/>
            <person name="Miller A.N."/>
            <person name="Grigoriev I.V."/>
            <person name="Debuchy R."/>
            <person name="Gladieux P."/>
            <person name="Thoren M.H."/>
            <person name="Johannesson H."/>
        </authorList>
    </citation>
    <scope>NUCLEOTIDE SEQUENCE</scope>
    <source>
        <strain evidence="2">CBS 118394</strain>
    </source>
</reference>
<dbReference type="AlphaFoldDB" id="A0AAE0ITX6"/>
<evidence type="ECO:0000313" key="2">
    <source>
        <dbReference type="EMBL" id="KAK3331050.1"/>
    </source>
</evidence>
<feature type="coiled-coil region" evidence="1">
    <location>
        <begin position="225"/>
        <end position="252"/>
    </location>
</feature>
<proteinExistence type="predicted"/>
<keyword evidence="3" id="KW-1185">Reference proteome</keyword>
<gene>
    <name evidence="2" type="ORF">B0H66DRAFT_86454</name>
</gene>
<keyword evidence="1" id="KW-0175">Coiled coil</keyword>
<comment type="caution">
    <text evidence="2">The sequence shown here is derived from an EMBL/GenBank/DDBJ whole genome shotgun (WGS) entry which is preliminary data.</text>
</comment>
<dbReference type="EMBL" id="JAUEDM010000001">
    <property type="protein sequence ID" value="KAK3331050.1"/>
    <property type="molecule type" value="Genomic_DNA"/>
</dbReference>